<dbReference type="InterPro" id="IPR029033">
    <property type="entry name" value="His_PPase_superfam"/>
</dbReference>
<protein>
    <submittedName>
        <fullName evidence="1">Histidine phosphatase family protein</fullName>
    </submittedName>
</protein>
<sequence>MARRQDRPRAIRPRHGARAATRCDVRDAIPFTLIRHAPVVADGRAYGRRDLPARIDPAACARLRAALPPPSRLIASPAARCLSTAAAIWPNLVAQPEPALLEQDLGAWEGLPLSDLPDIGRLDGAALATHRPPGGESFDDMRARVAPVLAALSEPAAIVAHAGTVRAALSLALGDIPTALRFEIAPLSVTEILRLPQGWVVRGVNRCP</sequence>
<comment type="caution">
    <text evidence="1">The sequence shown here is derived from an EMBL/GenBank/DDBJ whole genome shotgun (WGS) entry which is preliminary data.</text>
</comment>
<gene>
    <name evidence="1" type="ORF">E2L08_03655</name>
</gene>
<evidence type="ECO:0000313" key="2">
    <source>
        <dbReference type="Proteomes" id="UP000295701"/>
    </source>
</evidence>
<dbReference type="Gene3D" id="3.40.50.1240">
    <property type="entry name" value="Phosphoglycerate mutase-like"/>
    <property type="match status" value="1"/>
</dbReference>
<name>A0A4R6AF93_9RHOB</name>
<dbReference type="AlphaFoldDB" id="A0A4R6AF93"/>
<dbReference type="InterPro" id="IPR013078">
    <property type="entry name" value="His_Pase_superF_clade-1"/>
</dbReference>
<reference evidence="1 2" key="1">
    <citation type="submission" date="2019-03" db="EMBL/GenBank/DDBJ databases">
        <title>Primorskyibacter sp. SS33 isolated from sediments.</title>
        <authorList>
            <person name="Xunke S."/>
        </authorList>
    </citation>
    <scope>NUCLEOTIDE SEQUENCE [LARGE SCALE GENOMIC DNA]</scope>
    <source>
        <strain evidence="1 2">SS33</strain>
    </source>
</reference>
<dbReference type="Pfam" id="PF00300">
    <property type="entry name" value="His_Phos_1"/>
    <property type="match status" value="1"/>
</dbReference>
<dbReference type="EMBL" id="SNAA01000003">
    <property type="protein sequence ID" value="TDL81762.1"/>
    <property type="molecule type" value="Genomic_DNA"/>
</dbReference>
<accession>A0A4R6AF93</accession>
<keyword evidence="2" id="KW-1185">Reference proteome</keyword>
<proteinExistence type="predicted"/>
<dbReference type="OrthoDB" id="8347407at2"/>
<dbReference type="Proteomes" id="UP000295701">
    <property type="component" value="Unassembled WGS sequence"/>
</dbReference>
<organism evidence="1 2">
    <name type="scientific">Palleronia sediminis</name>
    <dbReference type="NCBI Taxonomy" id="2547833"/>
    <lineage>
        <taxon>Bacteria</taxon>
        <taxon>Pseudomonadati</taxon>
        <taxon>Pseudomonadota</taxon>
        <taxon>Alphaproteobacteria</taxon>
        <taxon>Rhodobacterales</taxon>
        <taxon>Roseobacteraceae</taxon>
        <taxon>Palleronia</taxon>
    </lineage>
</organism>
<dbReference type="SUPFAM" id="SSF53254">
    <property type="entry name" value="Phosphoglycerate mutase-like"/>
    <property type="match status" value="1"/>
</dbReference>
<dbReference type="SMART" id="SM00855">
    <property type="entry name" value="PGAM"/>
    <property type="match status" value="1"/>
</dbReference>
<evidence type="ECO:0000313" key="1">
    <source>
        <dbReference type="EMBL" id="TDL81762.1"/>
    </source>
</evidence>